<dbReference type="GO" id="GO:0005576">
    <property type="term" value="C:extracellular region"/>
    <property type="evidence" value="ECO:0007669"/>
    <property type="project" value="UniProtKB-SubCell"/>
</dbReference>
<dbReference type="AlphaFoldDB" id="A0A6G1J873"/>
<reference evidence="18" key="1">
    <citation type="journal article" date="2020" name="Stud. Mycol.">
        <title>101 Dothideomycetes genomes: a test case for predicting lifestyles and emergence of pathogens.</title>
        <authorList>
            <person name="Haridas S."/>
            <person name="Albert R."/>
            <person name="Binder M."/>
            <person name="Bloem J."/>
            <person name="Labutti K."/>
            <person name="Salamov A."/>
            <person name="Andreopoulos B."/>
            <person name="Baker S."/>
            <person name="Barry K."/>
            <person name="Bills G."/>
            <person name="Bluhm B."/>
            <person name="Cannon C."/>
            <person name="Castanera R."/>
            <person name="Culley D."/>
            <person name="Daum C."/>
            <person name="Ezra D."/>
            <person name="Gonzalez J."/>
            <person name="Henrissat B."/>
            <person name="Kuo A."/>
            <person name="Liang C."/>
            <person name="Lipzen A."/>
            <person name="Lutzoni F."/>
            <person name="Magnuson J."/>
            <person name="Mondo S."/>
            <person name="Nolan M."/>
            <person name="Ohm R."/>
            <person name="Pangilinan J."/>
            <person name="Park H.-J."/>
            <person name="Ramirez L."/>
            <person name="Alfaro M."/>
            <person name="Sun H."/>
            <person name="Tritt A."/>
            <person name="Yoshinaga Y."/>
            <person name="Zwiers L.-H."/>
            <person name="Turgeon B."/>
            <person name="Goodwin S."/>
            <person name="Spatafora J."/>
            <person name="Crous P."/>
            <person name="Grigoriev I."/>
        </authorList>
    </citation>
    <scope>NUCLEOTIDE SEQUENCE</scope>
    <source>
        <strain evidence="18">CBS 122367</strain>
    </source>
</reference>
<keyword evidence="8" id="KW-0186">Copper</keyword>
<comment type="subcellular location">
    <subcellularLocation>
        <location evidence="2">Secreted</location>
    </subcellularLocation>
</comment>
<evidence type="ECO:0000256" key="12">
    <source>
        <dbReference type="ARBA" id="ARBA00023326"/>
    </source>
</evidence>
<keyword evidence="3" id="KW-0964">Secreted</keyword>
<feature type="signal peptide" evidence="16">
    <location>
        <begin position="1"/>
        <end position="19"/>
    </location>
</feature>
<evidence type="ECO:0000313" key="18">
    <source>
        <dbReference type="EMBL" id="KAF2686425.1"/>
    </source>
</evidence>
<keyword evidence="19" id="KW-1185">Reference proteome</keyword>
<dbReference type="PANTHER" id="PTHR33353">
    <property type="entry name" value="PUTATIVE (AFU_ORTHOLOGUE AFUA_1G12560)-RELATED"/>
    <property type="match status" value="1"/>
</dbReference>
<protein>
    <recommendedName>
        <fullName evidence="15">lytic cellulose monooxygenase (C4-dehydrogenating)</fullName>
        <ecNumber evidence="15">1.14.99.56</ecNumber>
    </recommendedName>
</protein>
<evidence type="ECO:0000256" key="13">
    <source>
        <dbReference type="ARBA" id="ARBA00044502"/>
    </source>
</evidence>
<evidence type="ECO:0000256" key="11">
    <source>
        <dbReference type="ARBA" id="ARBA00023277"/>
    </source>
</evidence>
<evidence type="ECO:0000256" key="5">
    <source>
        <dbReference type="ARBA" id="ARBA00022729"/>
    </source>
</evidence>
<keyword evidence="5 16" id="KW-0732">Signal</keyword>
<dbReference type="EC" id="1.14.99.56" evidence="15"/>
<comment type="catalytic activity">
    <reaction evidence="14">
        <text>[(1-&gt;4)-beta-D-glucosyl]n+m + reduced acceptor + O2 = 4-dehydro-beta-D-glucosyl-[(1-&gt;4)-beta-D-glucosyl]n-1 + [(1-&gt;4)-beta-D-glucosyl]m + acceptor + H2O.</text>
        <dbReference type="EC" id="1.14.99.56"/>
    </reaction>
</comment>
<keyword evidence="11" id="KW-0119">Carbohydrate metabolism</keyword>
<accession>A0A6G1J873</accession>
<keyword evidence="4" id="KW-0479">Metal-binding</keyword>
<sequence length="242" mass="27290">MLLPLNLLPIYILLSVAQAHYTFPILIYNNTRSNPYQYTRDVTPLPQPKPPGPDYNYKPMLQYNADILTPNRRCGRDAWKPSNGTEIADVAAGAVVGFAVGKDHTSNIQYQIIFHPGPGFAYLAQRPDGVELSQWDDDGDWFKIDYQGPVSEGKWALMNSPEYNWNSSQFYVNCAQMHVFGPGGGTSSAFARFPGTYQVDEPGLSRPEDEEYYEDDVQDNNALGWRRRFLGYQPPGPGVWRG</sequence>
<evidence type="ECO:0000259" key="17">
    <source>
        <dbReference type="Pfam" id="PF03443"/>
    </source>
</evidence>
<organism evidence="18 19">
    <name type="scientific">Lentithecium fluviatile CBS 122367</name>
    <dbReference type="NCBI Taxonomy" id="1168545"/>
    <lineage>
        <taxon>Eukaryota</taxon>
        <taxon>Fungi</taxon>
        <taxon>Dikarya</taxon>
        <taxon>Ascomycota</taxon>
        <taxon>Pezizomycotina</taxon>
        <taxon>Dothideomycetes</taxon>
        <taxon>Pleosporomycetidae</taxon>
        <taxon>Pleosporales</taxon>
        <taxon>Massarineae</taxon>
        <taxon>Lentitheciaceae</taxon>
        <taxon>Lentithecium</taxon>
    </lineage>
</organism>
<keyword evidence="6" id="KW-0136">Cellulose degradation</keyword>
<dbReference type="InterPro" id="IPR049892">
    <property type="entry name" value="AA9"/>
</dbReference>
<keyword evidence="9 18" id="KW-0503">Monooxygenase</keyword>
<comment type="cofactor">
    <cofactor evidence="1">
        <name>Cu(2+)</name>
        <dbReference type="ChEBI" id="CHEBI:29036"/>
    </cofactor>
</comment>
<evidence type="ECO:0000256" key="10">
    <source>
        <dbReference type="ARBA" id="ARBA00023157"/>
    </source>
</evidence>
<evidence type="ECO:0000256" key="1">
    <source>
        <dbReference type="ARBA" id="ARBA00001973"/>
    </source>
</evidence>
<dbReference type="GO" id="GO:0004497">
    <property type="term" value="F:monooxygenase activity"/>
    <property type="evidence" value="ECO:0007669"/>
    <property type="project" value="UniProtKB-KW"/>
</dbReference>
<evidence type="ECO:0000256" key="2">
    <source>
        <dbReference type="ARBA" id="ARBA00004613"/>
    </source>
</evidence>
<comment type="similarity">
    <text evidence="13">Belongs to the polysaccharide monooxygenase AA9 family.</text>
</comment>
<evidence type="ECO:0000256" key="7">
    <source>
        <dbReference type="ARBA" id="ARBA00023002"/>
    </source>
</evidence>
<gene>
    <name evidence="18" type="ORF">K458DRAFT_387440</name>
</gene>
<evidence type="ECO:0000256" key="3">
    <source>
        <dbReference type="ARBA" id="ARBA00022525"/>
    </source>
</evidence>
<dbReference type="GO" id="GO:0046872">
    <property type="term" value="F:metal ion binding"/>
    <property type="evidence" value="ECO:0007669"/>
    <property type="project" value="UniProtKB-KW"/>
</dbReference>
<evidence type="ECO:0000256" key="4">
    <source>
        <dbReference type="ARBA" id="ARBA00022723"/>
    </source>
</evidence>
<feature type="chain" id="PRO_5026140978" description="lytic cellulose monooxygenase (C4-dehydrogenating)" evidence="16">
    <location>
        <begin position="20"/>
        <end position="242"/>
    </location>
</feature>
<evidence type="ECO:0000313" key="19">
    <source>
        <dbReference type="Proteomes" id="UP000799291"/>
    </source>
</evidence>
<dbReference type="Pfam" id="PF03443">
    <property type="entry name" value="AA9"/>
    <property type="match status" value="1"/>
</dbReference>
<keyword evidence="10" id="KW-1015">Disulfide bond</keyword>
<dbReference type="InterPro" id="IPR005103">
    <property type="entry name" value="AA9_LPMO"/>
</dbReference>
<name>A0A6G1J873_9PLEO</name>
<feature type="domain" description="Auxiliary Activity family 9 catalytic" evidence="17">
    <location>
        <begin position="20"/>
        <end position="157"/>
    </location>
</feature>
<evidence type="ECO:0000256" key="9">
    <source>
        <dbReference type="ARBA" id="ARBA00023033"/>
    </source>
</evidence>
<dbReference type="Gene3D" id="2.70.50.70">
    <property type="match status" value="2"/>
</dbReference>
<evidence type="ECO:0000256" key="6">
    <source>
        <dbReference type="ARBA" id="ARBA00023001"/>
    </source>
</evidence>
<dbReference type="GO" id="GO:0030245">
    <property type="term" value="P:cellulose catabolic process"/>
    <property type="evidence" value="ECO:0007669"/>
    <property type="project" value="UniProtKB-KW"/>
</dbReference>
<evidence type="ECO:0000256" key="8">
    <source>
        <dbReference type="ARBA" id="ARBA00023008"/>
    </source>
</evidence>
<dbReference type="PANTHER" id="PTHR33353:SF10">
    <property type="entry name" value="ENDO-BETA-1,4-GLUCANASE D"/>
    <property type="match status" value="1"/>
</dbReference>
<proteinExistence type="inferred from homology"/>
<keyword evidence="7" id="KW-0560">Oxidoreductase</keyword>
<keyword evidence="12" id="KW-0624">Polysaccharide degradation</keyword>
<evidence type="ECO:0000256" key="15">
    <source>
        <dbReference type="ARBA" id="ARBA00047174"/>
    </source>
</evidence>
<dbReference type="Proteomes" id="UP000799291">
    <property type="component" value="Unassembled WGS sequence"/>
</dbReference>
<dbReference type="EMBL" id="MU005577">
    <property type="protein sequence ID" value="KAF2686425.1"/>
    <property type="molecule type" value="Genomic_DNA"/>
</dbReference>
<evidence type="ECO:0000256" key="16">
    <source>
        <dbReference type="SAM" id="SignalP"/>
    </source>
</evidence>
<evidence type="ECO:0000256" key="14">
    <source>
        <dbReference type="ARBA" id="ARBA00045077"/>
    </source>
</evidence>